<evidence type="ECO:0000313" key="3">
    <source>
        <dbReference type="Proteomes" id="UP000252008"/>
    </source>
</evidence>
<dbReference type="EMBL" id="UEGS01000001">
    <property type="protein sequence ID" value="SRX79517.1"/>
    <property type="molecule type" value="Genomic_DNA"/>
</dbReference>
<keyword evidence="1" id="KW-0472">Membrane</keyword>
<accession>A0A375YEG6</accession>
<dbReference type="AlphaFoldDB" id="A0A375YEG6"/>
<sequence>MSMLSDLRRLLSYEMTLAEWFGTAVLLLAPYGAIGLVFAVLRPDFVTAVDGLVKVPVFVGTVLFWPLLLFADVCPP</sequence>
<proteinExistence type="predicted"/>
<dbReference type="STRING" id="39692.BST38_11795"/>
<keyword evidence="1" id="KW-1133">Transmembrane helix</keyword>
<keyword evidence="3" id="KW-1185">Reference proteome</keyword>
<feature type="transmembrane region" description="Helical" evidence="1">
    <location>
        <begin position="53"/>
        <end position="71"/>
    </location>
</feature>
<dbReference type="Proteomes" id="UP000252008">
    <property type="component" value="Unassembled WGS sequence"/>
</dbReference>
<reference evidence="2 3" key="1">
    <citation type="submission" date="2018-05" db="EMBL/GenBank/DDBJ databases">
        <authorList>
            <consortium name="IHU Genomes"/>
        </authorList>
    </citation>
    <scope>NUCLEOTIDE SEQUENCE [LARGE SCALE GENOMIC DNA]</scope>
    <source>
        <strain evidence="2 3">P7335</strain>
    </source>
</reference>
<gene>
    <name evidence="2" type="ORF">MPP7335_01254</name>
</gene>
<feature type="transmembrane region" description="Helical" evidence="1">
    <location>
        <begin position="20"/>
        <end position="41"/>
    </location>
</feature>
<evidence type="ECO:0008006" key="4">
    <source>
        <dbReference type="Google" id="ProtNLM"/>
    </source>
</evidence>
<evidence type="ECO:0000313" key="2">
    <source>
        <dbReference type="EMBL" id="SRX79517.1"/>
    </source>
</evidence>
<protein>
    <recommendedName>
        <fullName evidence="4">ABC transporter permease</fullName>
    </recommendedName>
</protein>
<organism evidence="2 3">
    <name type="scientific">Mycolicibacterium parafortuitum</name>
    <name type="common">Mycobacterium parafortuitum</name>
    <dbReference type="NCBI Taxonomy" id="39692"/>
    <lineage>
        <taxon>Bacteria</taxon>
        <taxon>Bacillati</taxon>
        <taxon>Actinomycetota</taxon>
        <taxon>Actinomycetes</taxon>
        <taxon>Mycobacteriales</taxon>
        <taxon>Mycobacteriaceae</taxon>
        <taxon>Mycolicibacterium</taxon>
    </lineage>
</organism>
<keyword evidence="1" id="KW-0812">Transmembrane</keyword>
<evidence type="ECO:0000256" key="1">
    <source>
        <dbReference type="SAM" id="Phobius"/>
    </source>
</evidence>
<name>A0A375YEG6_MYCPF</name>